<dbReference type="EMBL" id="DXFX01000036">
    <property type="protein sequence ID" value="HIX07352.1"/>
    <property type="molecule type" value="Genomic_DNA"/>
</dbReference>
<dbReference type="GO" id="GO:0006310">
    <property type="term" value="P:DNA recombination"/>
    <property type="evidence" value="ECO:0007669"/>
    <property type="project" value="UniProtKB-UniRule"/>
</dbReference>
<comment type="caution">
    <text evidence="9">The sequence shown here is derived from an EMBL/GenBank/DDBJ whole genome shotgun (WGS) entry which is preliminary data.</text>
</comment>
<sequence>MEIKVDALVLRTADYGESDRMLTLFTLQNGKLSAAAKGVRKAKARLNFAAQPFCFGEYVLAQKGERYTVISAFATDAFYGLRMDVGKLYAAASLAGLCDAVLPEGLVNEELFLLAVTALGEMCEKEETEALISFFLRLLTLSGYMIDLSACADCGAPLTGKPYFDFSGGCFTCEDCARGSRVRESTFQLLRKCAGMEYDPAYILPEAGKRALRLLYLYFTRKTETQVKALSQYIDFL</sequence>
<dbReference type="AlphaFoldDB" id="A0A9D1V782"/>
<evidence type="ECO:0000256" key="4">
    <source>
        <dbReference type="ARBA" id="ARBA00023172"/>
    </source>
</evidence>
<dbReference type="InterPro" id="IPR003717">
    <property type="entry name" value="RecO"/>
</dbReference>
<dbReference type="Gene3D" id="2.40.50.140">
    <property type="entry name" value="Nucleic acid-binding proteins"/>
    <property type="match status" value="1"/>
</dbReference>
<evidence type="ECO:0000256" key="3">
    <source>
        <dbReference type="ARBA" id="ARBA00022763"/>
    </source>
</evidence>
<feature type="domain" description="DNA replication/recombination mediator RecO N-terminal" evidence="8">
    <location>
        <begin position="1"/>
        <end position="70"/>
    </location>
</feature>
<accession>A0A9D1V782</accession>
<dbReference type="InterPro" id="IPR037278">
    <property type="entry name" value="ARFGAP/RecO"/>
</dbReference>
<evidence type="ECO:0000256" key="6">
    <source>
        <dbReference type="ARBA" id="ARBA00033409"/>
    </source>
</evidence>
<dbReference type="PANTHER" id="PTHR33991:SF1">
    <property type="entry name" value="DNA REPAIR PROTEIN RECO"/>
    <property type="match status" value="1"/>
</dbReference>
<dbReference type="PANTHER" id="PTHR33991">
    <property type="entry name" value="DNA REPAIR PROTEIN RECO"/>
    <property type="match status" value="1"/>
</dbReference>
<comment type="function">
    <text evidence="7">Involved in DNA repair and RecF pathway recombination.</text>
</comment>
<dbReference type="NCBIfam" id="TIGR00613">
    <property type="entry name" value="reco"/>
    <property type="match status" value="1"/>
</dbReference>
<dbReference type="InterPro" id="IPR012340">
    <property type="entry name" value="NA-bd_OB-fold"/>
</dbReference>
<keyword evidence="3 7" id="KW-0227">DNA damage</keyword>
<keyword evidence="4 7" id="KW-0233">DNA recombination</keyword>
<dbReference type="SUPFAM" id="SSF57863">
    <property type="entry name" value="ArfGap/RecO-like zinc finger"/>
    <property type="match status" value="1"/>
</dbReference>
<dbReference type="Pfam" id="PF11967">
    <property type="entry name" value="RecO_N"/>
    <property type="match status" value="1"/>
</dbReference>
<dbReference type="GO" id="GO:0043590">
    <property type="term" value="C:bacterial nucleoid"/>
    <property type="evidence" value="ECO:0007669"/>
    <property type="project" value="TreeGrafter"/>
</dbReference>
<protein>
    <recommendedName>
        <fullName evidence="2 7">DNA repair protein RecO</fullName>
    </recommendedName>
    <alternativeName>
        <fullName evidence="6 7">Recombination protein O</fullName>
    </alternativeName>
</protein>
<dbReference type="Pfam" id="PF02565">
    <property type="entry name" value="RecO_C"/>
    <property type="match status" value="1"/>
</dbReference>
<keyword evidence="5 7" id="KW-0234">DNA repair</keyword>
<dbReference type="HAMAP" id="MF_00201">
    <property type="entry name" value="RecO"/>
    <property type="match status" value="1"/>
</dbReference>
<dbReference type="Gene3D" id="1.20.1440.120">
    <property type="entry name" value="Recombination protein O, C-terminal domain"/>
    <property type="match status" value="1"/>
</dbReference>
<organism evidence="9 10">
    <name type="scientific">Candidatus Borkfalkia faecipullorum</name>
    <dbReference type="NCBI Taxonomy" id="2838510"/>
    <lineage>
        <taxon>Bacteria</taxon>
        <taxon>Bacillati</taxon>
        <taxon>Bacillota</taxon>
        <taxon>Clostridia</taxon>
        <taxon>Christensenellales</taxon>
        <taxon>Christensenellaceae</taxon>
        <taxon>Candidatus Borkfalkia</taxon>
    </lineage>
</organism>
<evidence type="ECO:0000256" key="7">
    <source>
        <dbReference type="HAMAP-Rule" id="MF_00201"/>
    </source>
</evidence>
<dbReference type="InterPro" id="IPR042242">
    <property type="entry name" value="RecO_C"/>
</dbReference>
<evidence type="ECO:0000256" key="5">
    <source>
        <dbReference type="ARBA" id="ARBA00023204"/>
    </source>
</evidence>
<reference evidence="9" key="2">
    <citation type="submission" date="2021-04" db="EMBL/GenBank/DDBJ databases">
        <authorList>
            <person name="Gilroy R."/>
        </authorList>
    </citation>
    <scope>NUCLEOTIDE SEQUENCE</scope>
    <source>
        <strain evidence="9">811</strain>
    </source>
</reference>
<gene>
    <name evidence="7 9" type="primary">recO</name>
    <name evidence="9" type="ORF">H9741_02660</name>
</gene>
<reference evidence="9" key="1">
    <citation type="journal article" date="2021" name="PeerJ">
        <title>Extensive microbial diversity within the chicken gut microbiome revealed by metagenomics and culture.</title>
        <authorList>
            <person name="Gilroy R."/>
            <person name="Ravi A."/>
            <person name="Getino M."/>
            <person name="Pursley I."/>
            <person name="Horton D.L."/>
            <person name="Alikhan N.F."/>
            <person name="Baker D."/>
            <person name="Gharbi K."/>
            <person name="Hall N."/>
            <person name="Watson M."/>
            <person name="Adriaenssens E.M."/>
            <person name="Foster-Nyarko E."/>
            <person name="Jarju S."/>
            <person name="Secka A."/>
            <person name="Antonio M."/>
            <person name="Oren A."/>
            <person name="Chaudhuri R.R."/>
            <person name="La Ragione R."/>
            <person name="Hildebrand F."/>
            <person name="Pallen M.J."/>
        </authorList>
    </citation>
    <scope>NUCLEOTIDE SEQUENCE</scope>
    <source>
        <strain evidence="9">811</strain>
    </source>
</reference>
<name>A0A9D1V782_9FIRM</name>
<dbReference type="SUPFAM" id="SSF50249">
    <property type="entry name" value="Nucleic acid-binding proteins"/>
    <property type="match status" value="1"/>
</dbReference>
<dbReference type="InterPro" id="IPR022572">
    <property type="entry name" value="DNA_rep/recomb_RecO_N"/>
</dbReference>
<evidence type="ECO:0000313" key="9">
    <source>
        <dbReference type="EMBL" id="HIX07352.1"/>
    </source>
</evidence>
<dbReference type="GO" id="GO:0006302">
    <property type="term" value="P:double-strand break repair"/>
    <property type="evidence" value="ECO:0007669"/>
    <property type="project" value="TreeGrafter"/>
</dbReference>
<evidence type="ECO:0000259" key="8">
    <source>
        <dbReference type="Pfam" id="PF11967"/>
    </source>
</evidence>
<dbReference type="Proteomes" id="UP000824204">
    <property type="component" value="Unassembled WGS sequence"/>
</dbReference>
<evidence type="ECO:0000256" key="2">
    <source>
        <dbReference type="ARBA" id="ARBA00021310"/>
    </source>
</evidence>
<proteinExistence type="inferred from homology"/>
<comment type="similarity">
    <text evidence="1 7">Belongs to the RecO family.</text>
</comment>
<evidence type="ECO:0000313" key="10">
    <source>
        <dbReference type="Proteomes" id="UP000824204"/>
    </source>
</evidence>
<evidence type="ECO:0000256" key="1">
    <source>
        <dbReference type="ARBA" id="ARBA00007452"/>
    </source>
</evidence>